<dbReference type="Gene3D" id="1.20.5.170">
    <property type="match status" value="1"/>
</dbReference>
<dbReference type="Proteomes" id="UP000254651">
    <property type="component" value="Unassembled WGS sequence"/>
</dbReference>
<dbReference type="RefSeq" id="WP_066076009.1">
    <property type="nucleotide sequence ID" value="NZ_CP181246.1"/>
</dbReference>
<feature type="coiled-coil region" evidence="1">
    <location>
        <begin position="22"/>
        <end position="49"/>
    </location>
</feature>
<dbReference type="AlphaFoldDB" id="A0A378UEC9"/>
<evidence type="ECO:0000313" key="2">
    <source>
        <dbReference type="EMBL" id="STZ75540.1"/>
    </source>
</evidence>
<organism evidence="2 3">
    <name type="scientific">Bergeriella denitrificans</name>
    <name type="common">Neisseria denitrificans</name>
    <dbReference type="NCBI Taxonomy" id="494"/>
    <lineage>
        <taxon>Bacteria</taxon>
        <taxon>Pseudomonadati</taxon>
        <taxon>Pseudomonadota</taxon>
        <taxon>Betaproteobacteria</taxon>
        <taxon>Neisseriales</taxon>
        <taxon>Neisseriaceae</taxon>
        <taxon>Bergeriella</taxon>
    </lineage>
</organism>
<name>A0A378UEC9_BERDE</name>
<accession>A0A378UEC9</accession>
<reference evidence="2 3" key="1">
    <citation type="submission" date="2018-06" db="EMBL/GenBank/DDBJ databases">
        <authorList>
            <consortium name="Pathogen Informatics"/>
            <person name="Doyle S."/>
        </authorList>
    </citation>
    <scope>NUCLEOTIDE SEQUENCE [LARGE SCALE GENOMIC DNA]</scope>
    <source>
        <strain evidence="2 3">NCTC10295</strain>
    </source>
</reference>
<gene>
    <name evidence="2" type="primary">gam</name>
    <name evidence="2" type="ORF">NCTC10295_00280</name>
</gene>
<keyword evidence="1" id="KW-0175">Coiled coil</keyword>
<dbReference type="GO" id="GO:0003690">
    <property type="term" value="F:double-stranded DNA binding"/>
    <property type="evidence" value="ECO:0007669"/>
    <property type="project" value="InterPro"/>
</dbReference>
<protein>
    <submittedName>
        <fullName evidence="2">Host-nuclease inhibitor phage protein Gam</fullName>
    </submittedName>
</protein>
<proteinExistence type="predicted"/>
<dbReference type="EMBL" id="UGQS01000001">
    <property type="protein sequence ID" value="STZ75540.1"/>
    <property type="molecule type" value="Genomic_DNA"/>
</dbReference>
<evidence type="ECO:0000313" key="3">
    <source>
        <dbReference type="Proteomes" id="UP000254651"/>
    </source>
</evidence>
<dbReference type="Pfam" id="PF07352">
    <property type="entry name" value="Phage_Mu_Gam"/>
    <property type="match status" value="1"/>
</dbReference>
<dbReference type="InterPro" id="IPR009951">
    <property type="entry name" value="Host-nuc_inhib_Gam"/>
</dbReference>
<dbReference type="GO" id="GO:0042262">
    <property type="term" value="P:DNA protection"/>
    <property type="evidence" value="ECO:0007669"/>
    <property type="project" value="InterPro"/>
</dbReference>
<dbReference type="SUPFAM" id="SSF161266">
    <property type="entry name" value="Gam-like"/>
    <property type="match status" value="1"/>
</dbReference>
<sequence>MAKTKTRIKQPAIAAAQDRAEVTAHIRRIGDLQREVKRLETEAGDKKAAIEEEYAALAAPYCQEILALSESVAAYCEAHKDELTEQGKTKTVDFVTGLVKWRIRPPSVKVTGVAAVLAWLKDKTAYAQFVRTKHEIDKDAILNQKERFADGQVPGIKIVSGVEDFVIEPTEQELAGV</sequence>
<keyword evidence="3" id="KW-1185">Reference proteome</keyword>
<evidence type="ECO:0000256" key="1">
    <source>
        <dbReference type="SAM" id="Coils"/>
    </source>
</evidence>